<dbReference type="PANTHER" id="PTHR11215:SF1">
    <property type="entry name" value="MYG1 EXONUCLEASE"/>
    <property type="match status" value="1"/>
</dbReference>
<reference evidence="3" key="2">
    <citation type="submission" date="2017-02" db="UniProtKB">
        <authorList>
            <consortium name="WormBaseParasite"/>
        </authorList>
    </citation>
    <scope>IDENTIFICATION</scope>
</reference>
<dbReference type="InterPro" id="IPR003226">
    <property type="entry name" value="MYG1_exonuclease"/>
</dbReference>
<dbReference type="GO" id="GO:0005737">
    <property type="term" value="C:cytoplasm"/>
    <property type="evidence" value="ECO:0007669"/>
    <property type="project" value="TreeGrafter"/>
</dbReference>
<dbReference type="WBParaSite" id="ACAC_0001192001-mRNA-1">
    <property type="protein sequence ID" value="ACAC_0001192001-mRNA-1"/>
    <property type="gene ID" value="ACAC_0001192001"/>
</dbReference>
<reference evidence="2" key="1">
    <citation type="submission" date="2012-09" db="EMBL/GenBank/DDBJ databases">
        <authorList>
            <person name="Martin A.A."/>
        </authorList>
    </citation>
    <scope>NUCLEOTIDE SEQUENCE</scope>
</reference>
<dbReference type="GO" id="GO:0005634">
    <property type="term" value="C:nucleus"/>
    <property type="evidence" value="ECO:0007669"/>
    <property type="project" value="TreeGrafter"/>
</dbReference>
<proteinExistence type="inferred from homology"/>
<dbReference type="Pfam" id="PF03690">
    <property type="entry name" value="MYG1_exonuc"/>
    <property type="match status" value="1"/>
</dbReference>
<comment type="similarity">
    <text evidence="1">Belongs to the MYG1 family.</text>
</comment>
<dbReference type="AlphaFoldDB" id="A0A0K0DKA0"/>
<sequence length="339" mass="38695">MVGQIGTHDGKFHCDEAFACYMIKRLDEFKDHTIVRTRDLAVLERCHIVVDVGGEYDHSKKRYDHHQRQFNETMQSLRVLDFNTKLSSAGLVYAHYGKQLIAEVIVFNSFVGILYRKIYESFVEAIDAIDNGIPQYDGIPRYYMHGGLSERVGFLNPHWNEVNVHPDERFQQAMELVGGEFESTVTYLANVWWPAREIVEKAVDDSLQVDSSGRIVLLALSSVPWKEHLFQIEEEKNLSSRKISYIVYEDSTSKSYRLQAVPKDKLSTFESRIPLPKTWRGLRDAELSRVAGIPGCTFVHPNGFVGGNQTFEGVITMARKAIDIGDAEASVLADYEWYS</sequence>
<organism evidence="2 3">
    <name type="scientific">Angiostrongylus cantonensis</name>
    <name type="common">Rat lungworm</name>
    <dbReference type="NCBI Taxonomy" id="6313"/>
    <lineage>
        <taxon>Eukaryota</taxon>
        <taxon>Metazoa</taxon>
        <taxon>Ecdysozoa</taxon>
        <taxon>Nematoda</taxon>
        <taxon>Chromadorea</taxon>
        <taxon>Rhabditida</taxon>
        <taxon>Rhabditina</taxon>
        <taxon>Rhabditomorpha</taxon>
        <taxon>Strongyloidea</taxon>
        <taxon>Metastrongylidae</taxon>
        <taxon>Angiostrongylus</taxon>
    </lineage>
</organism>
<evidence type="ECO:0000256" key="1">
    <source>
        <dbReference type="ARBA" id="ARBA00010105"/>
    </source>
</evidence>
<dbReference type="PANTHER" id="PTHR11215">
    <property type="entry name" value="METAL DEPENDENT HYDROLASE - RELATED"/>
    <property type="match status" value="1"/>
</dbReference>
<protein>
    <submittedName>
        <fullName evidence="3">UPF0160 protein MYG1, mitochondrial</fullName>
    </submittedName>
</protein>
<dbReference type="Proteomes" id="UP000035642">
    <property type="component" value="Unassembled WGS sequence"/>
</dbReference>
<dbReference type="STRING" id="6313.A0A0K0DKA0"/>
<evidence type="ECO:0000313" key="2">
    <source>
        <dbReference type="Proteomes" id="UP000035642"/>
    </source>
</evidence>
<accession>A0A0K0DKA0</accession>
<name>A0A0K0DKA0_ANGCA</name>
<evidence type="ECO:0000313" key="3">
    <source>
        <dbReference type="WBParaSite" id="ACAC_0001192001-mRNA-1"/>
    </source>
</evidence>
<keyword evidence="2" id="KW-1185">Reference proteome</keyword>